<name>A0AAV9H7Q7_9PEZI</name>
<protein>
    <submittedName>
        <fullName evidence="2">Uncharacterized protein</fullName>
    </submittedName>
</protein>
<dbReference type="Proteomes" id="UP001321749">
    <property type="component" value="Unassembled WGS sequence"/>
</dbReference>
<comment type="caution">
    <text evidence="2">The sequence shown here is derived from an EMBL/GenBank/DDBJ whole genome shotgun (WGS) entry which is preliminary data.</text>
</comment>
<organism evidence="2 3">
    <name type="scientific">Cladorrhinum samala</name>
    <dbReference type="NCBI Taxonomy" id="585594"/>
    <lineage>
        <taxon>Eukaryota</taxon>
        <taxon>Fungi</taxon>
        <taxon>Dikarya</taxon>
        <taxon>Ascomycota</taxon>
        <taxon>Pezizomycotina</taxon>
        <taxon>Sordariomycetes</taxon>
        <taxon>Sordariomycetidae</taxon>
        <taxon>Sordariales</taxon>
        <taxon>Podosporaceae</taxon>
        <taxon>Cladorrhinum</taxon>
    </lineage>
</organism>
<proteinExistence type="predicted"/>
<dbReference type="EMBL" id="MU865166">
    <property type="protein sequence ID" value="KAK4456782.1"/>
    <property type="molecule type" value="Genomic_DNA"/>
</dbReference>
<evidence type="ECO:0000313" key="3">
    <source>
        <dbReference type="Proteomes" id="UP001321749"/>
    </source>
</evidence>
<dbReference type="AlphaFoldDB" id="A0AAV9H7Q7"/>
<gene>
    <name evidence="2" type="ORF">QBC42DRAFT_280566</name>
</gene>
<reference evidence="2" key="2">
    <citation type="submission" date="2023-06" db="EMBL/GenBank/DDBJ databases">
        <authorList>
            <consortium name="Lawrence Berkeley National Laboratory"/>
            <person name="Mondo S.J."/>
            <person name="Hensen N."/>
            <person name="Bonometti L."/>
            <person name="Westerberg I."/>
            <person name="Brannstrom I.O."/>
            <person name="Guillou S."/>
            <person name="Cros-Aarteil S."/>
            <person name="Calhoun S."/>
            <person name="Haridas S."/>
            <person name="Kuo A."/>
            <person name="Pangilinan J."/>
            <person name="Riley R."/>
            <person name="Labutti K."/>
            <person name="Andreopoulos B."/>
            <person name="Lipzen A."/>
            <person name="Chen C."/>
            <person name="Yanf M."/>
            <person name="Daum C."/>
            <person name="Ng V."/>
            <person name="Clum A."/>
            <person name="Steindorff A."/>
            <person name="Ohm R."/>
            <person name="Martin F."/>
            <person name="Silar P."/>
            <person name="Natvig D."/>
            <person name="Lalanne C."/>
            <person name="Gautier V."/>
            <person name="Ament-Velasquez S.L."/>
            <person name="Kruys A."/>
            <person name="Hutchinson M.I."/>
            <person name="Powell A.J."/>
            <person name="Barry K."/>
            <person name="Miller A.N."/>
            <person name="Grigoriev I.V."/>
            <person name="Debuchy R."/>
            <person name="Gladieux P."/>
            <person name="Thoren M.H."/>
            <person name="Johannesson H."/>
        </authorList>
    </citation>
    <scope>NUCLEOTIDE SEQUENCE</scope>
    <source>
        <strain evidence="2">PSN324</strain>
    </source>
</reference>
<feature type="compositionally biased region" description="Basic and acidic residues" evidence="1">
    <location>
        <begin position="28"/>
        <end position="50"/>
    </location>
</feature>
<feature type="region of interest" description="Disordered" evidence="1">
    <location>
        <begin position="25"/>
        <end position="50"/>
    </location>
</feature>
<reference evidence="2" key="1">
    <citation type="journal article" date="2023" name="Mol. Phylogenet. Evol.">
        <title>Genome-scale phylogeny and comparative genomics of the fungal order Sordariales.</title>
        <authorList>
            <person name="Hensen N."/>
            <person name="Bonometti L."/>
            <person name="Westerberg I."/>
            <person name="Brannstrom I.O."/>
            <person name="Guillou S."/>
            <person name="Cros-Aarteil S."/>
            <person name="Calhoun S."/>
            <person name="Haridas S."/>
            <person name="Kuo A."/>
            <person name="Mondo S."/>
            <person name="Pangilinan J."/>
            <person name="Riley R."/>
            <person name="LaButti K."/>
            <person name="Andreopoulos B."/>
            <person name="Lipzen A."/>
            <person name="Chen C."/>
            <person name="Yan M."/>
            <person name="Daum C."/>
            <person name="Ng V."/>
            <person name="Clum A."/>
            <person name="Steindorff A."/>
            <person name="Ohm R.A."/>
            <person name="Martin F."/>
            <person name="Silar P."/>
            <person name="Natvig D.O."/>
            <person name="Lalanne C."/>
            <person name="Gautier V."/>
            <person name="Ament-Velasquez S.L."/>
            <person name="Kruys A."/>
            <person name="Hutchinson M.I."/>
            <person name="Powell A.J."/>
            <person name="Barry K."/>
            <person name="Miller A.N."/>
            <person name="Grigoriev I.V."/>
            <person name="Debuchy R."/>
            <person name="Gladieux P."/>
            <person name="Hiltunen Thoren M."/>
            <person name="Johannesson H."/>
        </authorList>
    </citation>
    <scope>NUCLEOTIDE SEQUENCE</scope>
    <source>
        <strain evidence="2">PSN324</strain>
    </source>
</reference>
<evidence type="ECO:0000256" key="1">
    <source>
        <dbReference type="SAM" id="MobiDB-lite"/>
    </source>
</evidence>
<sequence length="118" mass="12640">MANVAPPNVNCLSAAAQRLVEKLTPLIDRGRERTDPAMDRDASGNDDETRNDILAAIRDLVPSLDPNDSIFVGYHNGRSENPLGGGSYAFQHDIVGPVLNALVDDEVLEGSRSARSSP</sequence>
<accession>A0AAV9H7Q7</accession>
<keyword evidence="3" id="KW-1185">Reference proteome</keyword>
<evidence type="ECO:0000313" key="2">
    <source>
        <dbReference type="EMBL" id="KAK4456782.1"/>
    </source>
</evidence>